<evidence type="ECO:0000313" key="3">
    <source>
        <dbReference type="Proteomes" id="UP000054928"/>
    </source>
</evidence>
<dbReference type="Proteomes" id="UP000054928">
    <property type="component" value="Unassembled WGS sequence"/>
</dbReference>
<proteinExistence type="predicted"/>
<protein>
    <submittedName>
        <fullName evidence="2">Uncharacterized protein</fullName>
    </submittedName>
</protein>
<organism evidence="2 3">
    <name type="scientific">Plasmopara halstedii</name>
    <name type="common">Downy mildew of sunflower</name>
    <dbReference type="NCBI Taxonomy" id="4781"/>
    <lineage>
        <taxon>Eukaryota</taxon>
        <taxon>Sar</taxon>
        <taxon>Stramenopiles</taxon>
        <taxon>Oomycota</taxon>
        <taxon>Peronosporomycetes</taxon>
        <taxon>Peronosporales</taxon>
        <taxon>Peronosporaceae</taxon>
        <taxon>Plasmopara</taxon>
    </lineage>
</organism>
<accession>A0A0N7L4U3</accession>
<feature type="region of interest" description="Disordered" evidence="1">
    <location>
        <begin position="144"/>
        <end position="191"/>
    </location>
</feature>
<dbReference type="RefSeq" id="XP_024576004.1">
    <property type="nucleotide sequence ID" value="XM_024725204.1"/>
</dbReference>
<dbReference type="GeneID" id="36404928"/>
<reference evidence="3" key="1">
    <citation type="submission" date="2014-09" db="EMBL/GenBank/DDBJ databases">
        <authorList>
            <person name="Sharma Rahul"/>
            <person name="Thines Marco"/>
        </authorList>
    </citation>
    <scope>NUCLEOTIDE SEQUENCE [LARGE SCALE GENOMIC DNA]</scope>
</reference>
<name>A0A0N7L4U3_PLAHL</name>
<dbReference type="AlphaFoldDB" id="A0A0N7L4U3"/>
<evidence type="ECO:0000256" key="1">
    <source>
        <dbReference type="SAM" id="MobiDB-lite"/>
    </source>
</evidence>
<evidence type="ECO:0000313" key="2">
    <source>
        <dbReference type="EMBL" id="CEG39635.1"/>
    </source>
</evidence>
<feature type="compositionally biased region" description="Polar residues" evidence="1">
    <location>
        <begin position="149"/>
        <end position="158"/>
    </location>
</feature>
<sequence>MSLRIPLRILLWQVEVLQLQQRYRGLSRDTLIIVRTASKWSRLLYRKLAREVAAKSTKSAPAWLTDDGSADAPLTKGGYSDFKKKFAGLNDNTNELDVASKASKDELDWLDDGSADIPLGKGGYSDFHKKSVDGPTTSYRTVYNGVDDSPSSGLNNDSGVGLISGNATPAKSNVEVTQNDDGSTVDDTLQM</sequence>
<feature type="compositionally biased region" description="Polar residues" evidence="1">
    <location>
        <begin position="165"/>
        <end position="191"/>
    </location>
</feature>
<dbReference type="EMBL" id="CCYD01000428">
    <property type="protein sequence ID" value="CEG39635.1"/>
    <property type="molecule type" value="Genomic_DNA"/>
</dbReference>
<keyword evidence="3" id="KW-1185">Reference proteome</keyword>